<sequence>MTPTSPPRHLLIVAPQCKALGPLSGLEDVAHSLQSTLEDPWLGGCESPRDSTCPLAGDVKRAVIDQAVRNAALQAGAAGAVLVLAFLGHGMILGSGPGLSLMASDSSPDQSMTVVDVNDLLIRAADTPGLQEVIALVDTCHSGAATPNLAALNLGVRQGATRISLLTSVGFNELAFNLKFSRTLTSVLQDGIQGAGQYLSLQAVHNRMKTAHDVDGQLTVHDSLSQDPPNWLSRNARHDRTGGLLLGPIGEEELRSALAPLDKEDCVAKISDPTDLDRLRQELLKIRDGSDGSVDTEGALRVIRGLREAHRTKELLASWPGEKTLTSTRLRHAVREASGRAVQELEGSGSDLLRDCVEVLRLRAPRMRQSCTEPLATFVASLAAEDSLPPHTQALKNWADSVCAVTELNDAFEKIKDHEKQSRLRLVVSLDAALGDDWPETLRAWLLDHGEPVARRTFPCEPTQSGVEQVLRSVLKWAHITGRKRGESVHRVEIAAPAPLLVRWRPEETPIGELLGVNHDIVLRWSDRICPPEHLGLINEIARKHLEQMQKDSAHGAPVSWLDLQVTSQAGELVKHLQRGGYKPALALNHRPNSLERLLEQLLAHRPIVLWSEGEGVLPPETYEAVEQYWHRLPDEFSNAYRSNWHDSDEKVAAAEYSDNLACLRSVWDDLEWLDFCDWFETFSTDSEEVA</sequence>
<evidence type="ECO:0000313" key="3">
    <source>
        <dbReference type="Proteomes" id="UP000430079"/>
    </source>
</evidence>
<keyword evidence="3" id="KW-1185">Reference proteome</keyword>
<reference evidence="2 3" key="1">
    <citation type="submission" date="2019-12" db="EMBL/GenBank/DDBJ databases">
        <title>Whole genome shotgun sequence of Streptomyces hygroscopicus subsp. glebosus NBRC 13786.</title>
        <authorList>
            <person name="Ichikawa N."/>
            <person name="Kimura A."/>
            <person name="Kitahashi Y."/>
            <person name="Komaki H."/>
            <person name="Tamura T."/>
        </authorList>
    </citation>
    <scope>NUCLEOTIDE SEQUENCE [LARGE SCALE GENOMIC DNA]</scope>
    <source>
        <strain evidence="2 3">NBRC 13786</strain>
    </source>
</reference>
<proteinExistence type="predicted"/>
<evidence type="ECO:0000259" key="1">
    <source>
        <dbReference type="Pfam" id="PF19965"/>
    </source>
</evidence>
<feature type="domain" description="vWA-MoxR associated protein middle region 2" evidence="1">
    <location>
        <begin position="195"/>
        <end position="412"/>
    </location>
</feature>
<organism evidence="2 3">
    <name type="scientific">Streptomyces glebosus</name>
    <dbReference type="NCBI Taxonomy" id="249580"/>
    <lineage>
        <taxon>Bacteria</taxon>
        <taxon>Bacillati</taxon>
        <taxon>Actinomycetota</taxon>
        <taxon>Actinomycetes</taxon>
        <taxon>Kitasatosporales</taxon>
        <taxon>Streptomycetaceae</taxon>
        <taxon>Streptomyces</taxon>
    </lineage>
</organism>
<evidence type="ECO:0000313" key="2">
    <source>
        <dbReference type="EMBL" id="GFE19223.1"/>
    </source>
</evidence>
<protein>
    <recommendedName>
        <fullName evidence="1">vWA-MoxR associated protein middle region 2 domain-containing protein</fullName>
    </recommendedName>
</protein>
<dbReference type="InterPro" id="IPR045446">
    <property type="entry name" value="VMAP-M2"/>
</dbReference>
<comment type="caution">
    <text evidence="2">The sequence shown here is derived from an EMBL/GenBank/DDBJ whole genome shotgun (WGS) entry which is preliminary data.</text>
</comment>
<gene>
    <name evidence="2" type="ORF">Sgleb_72700</name>
</gene>
<accession>A0A640T678</accession>
<name>A0A640T678_9ACTN</name>
<dbReference type="Pfam" id="PF19965">
    <property type="entry name" value="VMAP-M2"/>
    <property type="match status" value="1"/>
</dbReference>
<dbReference type="Proteomes" id="UP000430079">
    <property type="component" value="Unassembled WGS sequence"/>
</dbReference>
<dbReference type="EMBL" id="BLIO01000001">
    <property type="protein sequence ID" value="GFE19223.1"/>
    <property type="molecule type" value="Genomic_DNA"/>
</dbReference>
<dbReference type="AlphaFoldDB" id="A0A640T678"/>